<dbReference type="RefSeq" id="WP_188087504.1">
    <property type="nucleotide sequence ID" value="NZ_JACVFC010000001.1"/>
</dbReference>
<name>A0ABR7TLP0_9BACT</name>
<evidence type="ECO:0000313" key="2">
    <source>
        <dbReference type="Proteomes" id="UP000659124"/>
    </source>
</evidence>
<organism evidence="1 2">
    <name type="scientific">Chitinophaga qingshengii</name>
    <dbReference type="NCBI Taxonomy" id="1569794"/>
    <lineage>
        <taxon>Bacteria</taxon>
        <taxon>Pseudomonadati</taxon>
        <taxon>Bacteroidota</taxon>
        <taxon>Chitinophagia</taxon>
        <taxon>Chitinophagales</taxon>
        <taxon>Chitinophagaceae</taxon>
        <taxon>Chitinophaga</taxon>
    </lineage>
</organism>
<gene>
    <name evidence="1" type="ORF">ICL07_08585</name>
</gene>
<comment type="caution">
    <text evidence="1">The sequence shown here is derived from an EMBL/GenBank/DDBJ whole genome shotgun (WGS) entry which is preliminary data.</text>
</comment>
<sequence>MMNNKASNKGPATLLIVACFILVLLISGIPSARRISKNTCKPVTGQVLEVSQSSPGYVIHLKNDPRIYYIKKNLLPATNINSLEQQLRGQSVQLFTAAAWSPLDPFSSMKEIRRLQIGDHVIFSEF</sequence>
<dbReference type="EMBL" id="JACVFC010000001">
    <property type="protein sequence ID" value="MBC9930431.1"/>
    <property type="molecule type" value="Genomic_DNA"/>
</dbReference>
<keyword evidence="2" id="KW-1185">Reference proteome</keyword>
<accession>A0ABR7TLP0</accession>
<proteinExistence type="predicted"/>
<reference evidence="1 2" key="1">
    <citation type="submission" date="2020-09" db="EMBL/GenBank/DDBJ databases">
        <title>Genome sequences of type strains of Chitinophaga qingshengii and Chitinophaga varians.</title>
        <authorList>
            <person name="Kittiwongwattana C."/>
        </authorList>
    </citation>
    <scope>NUCLEOTIDE SEQUENCE [LARGE SCALE GENOMIC DNA]</scope>
    <source>
        <strain evidence="1 2">JCM 30026</strain>
    </source>
</reference>
<dbReference type="Proteomes" id="UP000659124">
    <property type="component" value="Unassembled WGS sequence"/>
</dbReference>
<evidence type="ECO:0000313" key="1">
    <source>
        <dbReference type="EMBL" id="MBC9930431.1"/>
    </source>
</evidence>
<protein>
    <submittedName>
        <fullName evidence="1">Uncharacterized protein</fullName>
    </submittedName>
</protein>